<dbReference type="KEGG" id="kpie:N5580_07480"/>
<dbReference type="GO" id="GO:0110154">
    <property type="term" value="P:RNA decapping"/>
    <property type="evidence" value="ECO:0007669"/>
    <property type="project" value="TreeGrafter"/>
</dbReference>
<dbReference type="EMBL" id="CP104758">
    <property type="protein sequence ID" value="WBG92357.1"/>
    <property type="molecule type" value="Genomic_DNA"/>
</dbReference>
<dbReference type="Proteomes" id="UP001211544">
    <property type="component" value="Chromosome"/>
</dbReference>
<dbReference type="Pfam" id="PF00149">
    <property type="entry name" value="Metallophos"/>
    <property type="match status" value="1"/>
</dbReference>
<dbReference type="GO" id="GO:0008803">
    <property type="term" value="F:bis(5'-nucleosyl)-tetraphosphatase (symmetrical) activity"/>
    <property type="evidence" value="ECO:0007669"/>
    <property type="project" value="TreeGrafter"/>
</dbReference>
<dbReference type="InterPro" id="IPR050126">
    <property type="entry name" value="Ap4A_hydrolase"/>
</dbReference>
<dbReference type="PANTHER" id="PTHR42850:SF10">
    <property type="entry name" value="SERINE_THREONINE-PROTEIN PHOSPHATASE 1"/>
    <property type="match status" value="1"/>
</dbReference>
<protein>
    <submittedName>
        <fullName evidence="2">Metallophosphoesterase</fullName>
    </submittedName>
</protein>
<proteinExistence type="predicted"/>
<dbReference type="GeneID" id="78233501"/>
<organism evidence="2 3">
    <name type="scientific">Pantoea piersonii</name>
    <dbReference type="NCBI Taxonomy" id="2364647"/>
    <lineage>
        <taxon>Bacteria</taxon>
        <taxon>Pseudomonadati</taxon>
        <taxon>Pseudomonadota</taxon>
        <taxon>Gammaproteobacteria</taxon>
        <taxon>Enterobacterales</taxon>
        <taxon>Erwiniaceae</taxon>
        <taxon>Pantoea</taxon>
    </lineage>
</organism>
<dbReference type="InterPro" id="IPR004843">
    <property type="entry name" value="Calcineurin-like_PHP"/>
</dbReference>
<dbReference type="Gene3D" id="3.60.21.10">
    <property type="match status" value="1"/>
</dbReference>
<keyword evidence="3" id="KW-1185">Reference proteome</keyword>
<gene>
    <name evidence="2" type="ORF">N5580_07480</name>
</gene>
<dbReference type="GO" id="GO:0005737">
    <property type="term" value="C:cytoplasm"/>
    <property type="evidence" value="ECO:0007669"/>
    <property type="project" value="TreeGrafter"/>
</dbReference>
<accession>A0AAJ5QM03</accession>
<dbReference type="PROSITE" id="PS00125">
    <property type="entry name" value="SER_THR_PHOSPHATASE"/>
    <property type="match status" value="1"/>
</dbReference>
<evidence type="ECO:0000259" key="1">
    <source>
        <dbReference type="PROSITE" id="PS00125"/>
    </source>
</evidence>
<dbReference type="RefSeq" id="WP_120453879.1">
    <property type="nucleotide sequence ID" value="NZ_CP104758.1"/>
</dbReference>
<reference evidence="2 3" key="1">
    <citation type="journal article" date="2022" name="J Glob Antimicrob Resist">
        <title>First complete genome of a multidrug resistant strain of the novel human pathogen Kalamiella piersonii (GABEKP28) identified in human saliva.</title>
        <authorList>
            <person name="McDonagh F."/>
            <person name="Singh N.K."/>
            <person name="Venkateswaran K."/>
            <person name="Lonappan A.M."/>
            <person name="Hallahan B."/>
            <person name="Tuohy A."/>
            <person name="Burke L."/>
            <person name="Kovarova A."/>
            <person name="Miliotis G."/>
        </authorList>
    </citation>
    <scope>NUCLEOTIDE SEQUENCE [LARGE SCALE GENOMIC DNA]</scope>
    <source>
        <strain evidence="2 3">GABEKP28</strain>
    </source>
</reference>
<sequence>MHYQYLNGENWQNIWVVGDLHGCRSQLDALLLENGFDKQSDLLISVGDIIDRGPDSPGCLELLEQPWFRCVRGNHEEMAIEALQCHDRLNWMMNGGEWFYKLKGAKLIAARHALKRLTTLPLILHLQLADRIVIVAHADYPAARYAWEQPLDWHKVVWNRERITRLQAGDAGKEAGEIGGADEFYFGHTPLQRPLESGNLRYIDTGAVFGNRLTLVQLQ</sequence>
<dbReference type="InterPro" id="IPR006186">
    <property type="entry name" value="Ser/Thr-sp_prot-phosphatase"/>
</dbReference>
<dbReference type="AlphaFoldDB" id="A0AAJ5QM03"/>
<dbReference type="GO" id="GO:0016791">
    <property type="term" value="F:phosphatase activity"/>
    <property type="evidence" value="ECO:0007669"/>
    <property type="project" value="TreeGrafter"/>
</dbReference>
<dbReference type="SUPFAM" id="SSF56300">
    <property type="entry name" value="Metallo-dependent phosphatases"/>
    <property type="match status" value="1"/>
</dbReference>
<dbReference type="PANTHER" id="PTHR42850">
    <property type="entry name" value="METALLOPHOSPHOESTERASE"/>
    <property type="match status" value="1"/>
</dbReference>
<evidence type="ECO:0000313" key="3">
    <source>
        <dbReference type="Proteomes" id="UP001211544"/>
    </source>
</evidence>
<feature type="domain" description="Serine/threonine specific protein phosphatases" evidence="1">
    <location>
        <begin position="71"/>
        <end position="76"/>
    </location>
</feature>
<name>A0AAJ5QM03_9GAMM</name>
<evidence type="ECO:0000313" key="2">
    <source>
        <dbReference type="EMBL" id="WBG92357.1"/>
    </source>
</evidence>
<dbReference type="InterPro" id="IPR029052">
    <property type="entry name" value="Metallo-depent_PP-like"/>
</dbReference>